<evidence type="ECO:0000313" key="1">
    <source>
        <dbReference type="EMBL" id="KAF9949163.1"/>
    </source>
</evidence>
<dbReference type="AlphaFoldDB" id="A0A9P6IV12"/>
<organism evidence="1 2">
    <name type="scientific">Mortierella alpina</name>
    <name type="common">Oleaginous fungus</name>
    <name type="synonym">Mortierella renispora</name>
    <dbReference type="NCBI Taxonomy" id="64518"/>
    <lineage>
        <taxon>Eukaryota</taxon>
        <taxon>Fungi</taxon>
        <taxon>Fungi incertae sedis</taxon>
        <taxon>Mucoromycota</taxon>
        <taxon>Mortierellomycotina</taxon>
        <taxon>Mortierellomycetes</taxon>
        <taxon>Mortierellales</taxon>
        <taxon>Mortierellaceae</taxon>
        <taxon>Mortierella</taxon>
    </lineage>
</organism>
<dbReference type="Proteomes" id="UP000738359">
    <property type="component" value="Unassembled WGS sequence"/>
</dbReference>
<protein>
    <submittedName>
        <fullName evidence="1">Uncharacterized protein</fullName>
    </submittedName>
</protein>
<accession>A0A9P6IV12</accession>
<comment type="caution">
    <text evidence="1">The sequence shown here is derived from an EMBL/GenBank/DDBJ whole genome shotgun (WGS) entry which is preliminary data.</text>
</comment>
<keyword evidence="2" id="KW-1185">Reference proteome</keyword>
<gene>
    <name evidence="1" type="ORF">BGZ70_001905</name>
</gene>
<dbReference type="InterPro" id="IPR036930">
    <property type="entry name" value="WGR_dom_sf"/>
</dbReference>
<feature type="non-terminal residue" evidence="1">
    <location>
        <position position="82"/>
    </location>
</feature>
<name>A0A9P6IV12_MORAP</name>
<reference evidence="1" key="1">
    <citation type="journal article" date="2020" name="Fungal Divers.">
        <title>Resolving the Mortierellaceae phylogeny through synthesis of multi-gene phylogenetics and phylogenomics.</title>
        <authorList>
            <person name="Vandepol N."/>
            <person name="Liber J."/>
            <person name="Desiro A."/>
            <person name="Na H."/>
            <person name="Kennedy M."/>
            <person name="Barry K."/>
            <person name="Grigoriev I.V."/>
            <person name="Miller A.N."/>
            <person name="O'Donnell K."/>
            <person name="Stajich J.E."/>
            <person name="Bonito G."/>
        </authorList>
    </citation>
    <scope>NUCLEOTIDE SEQUENCE</scope>
    <source>
        <strain evidence="1">CK1249</strain>
    </source>
</reference>
<sequence>MLVTQDDSWFLRVVKSRHLHDGDWTTTAKVVTTSKAYVDSVCPLAKTAYVYYDDDDVYDSTLTETTSGIAYVTQLIYDRATK</sequence>
<proteinExistence type="predicted"/>
<dbReference type="EMBL" id="JAAAHY010001444">
    <property type="protein sequence ID" value="KAF9949163.1"/>
    <property type="molecule type" value="Genomic_DNA"/>
</dbReference>
<evidence type="ECO:0000313" key="2">
    <source>
        <dbReference type="Proteomes" id="UP000738359"/>
    </source>
</evidence>
<dbReference type="SUPFAM" id="SSF142921">
    <property type="entry name" value="WGR domain-like"/>
    <property type="match status" value="1"/>
</dbReference>